<dbReference type="Pfam" id="PF02245">
    <property type="entry name" value="Pur_DNA_glyco"/>
    <property type="match status" value="1"/>
</dbReference>
<dbReference type="InterPro" id="IPR036995">
    <property type="entry name" value="MPG_sf"/>
</dbReference>
<evidence type="ECO:0000256" key="4">
    <source>
        <dbReference type="ARBA" id="ARBA00023204"/>
    </source>
</evidence>
<dbReference type="SUPFAM" id="SSF50486">
    <property type="entry name" value="FMT C-terminal domain-like"/>
    <property type="match status" value="1"/>
</dbReference>
<proteinExistence type="inferred from homology"/>
<dbReference type="Gene3D" id="3.10.300.10">
    <property type="entry name" value="Methylpurine-DNA glycosylase (MPG)"/>
    <property type="match status" value="1"/>
</dbReference>
<dbReference type="InterPro" id="IPR003180">
    <property type="entry name" value="MPG"/>
</dbReference>
<reference evidence="7" key="1">
    <citation type="journal article" date="2019" name="Int. J. Syst. Evol. Microbiol.">
        <title>The Global Catalogue of Microorganisms (GCM) 10K type strain sequencing project: providing services to taxonomists for standard genome sequencing and annotation.</title>
        <authorList>
            <consortium name="The Broad Institute Genomics Platform"/>
            <consortium name="The Broad Institute Genome Sequencing Center for Infectious Disease"/>
            <person name="Wu L."/>
            <person name="Ma J."/>
        </authorList>
    </citation>
    <scope>NUCLEOTIDE SEQUENCE [LARGE SCALE GENOMIC DNA]</scope>
    <source>
        <strain evidence="7">JCM 18063</strain>
    </source>
</reference>
<evidence type="ECO:0000256" key="5">
    <source>
        <dbReference type="HAMAP-Rule" id="MF_00527"/>
    </source>
</evidence>
<keyword evidence="7" id="KW-1185">Reference proteome</keyword>
<keyword evidence="4 5" id="KW-0234">DNA repair</keyword>
<protein>
    <recommendedName>
        <fullName evidence="5">Putative 3-methyladenine DNA glycosylase</fullName>
        <ecNumber evidence="5">3.2.2.-</ecNumber>
    </recommendedName>
</protein>
<name>A0ABP8YMH7_9MICO</name>
<dbReference type="HAMAP" id="MF_00527">
    <property type="entry name" value="3MGH"/>
    <property type="match status" value="1"/>
</dbReference>
<dbReference type="PANTHER" id="PTHR10429">
    <property type="entry name" value="DNA-3-METHYLADENINE GLYCOSYLASE"/>
    <property type="match status" value="1"/>
</dbReference>
<dbReference type="NCBIfam" id="TIGR00567">
    <property type="entry name" value="3mg"/>
    <property type="match status" value="1"/>
</dbReference>
<evidence type="ECO:0000256" key="2">
    <source>
        <dbReference type="ARBA" id="ARBA00022763"/>
    </source>
</evidence>
<evidence type="ECO:0000256" key="3">
    <source>
        <dbReference type="ARBA" id="ARBA00022801"/>
    </source>
</evidence>
<dbReference type="EC" id="3.2.2.-" evidence="5"/>
<dbReference type="PANTHER" id="PTHR10429:SF0">
    <property type="entry name" value="DNA-3-METHYLADENINE GLYCOSYLASE"/>
    <property type="match status" value="1"/>
</dbReference>
<dbReference type="InterPro" id="IPR011034">
    <property type="entry name" value="Formyl_transferase-like_C_sf"/>
</dbReference>
<comment type="similarity">
    <text evidence="1 5">Belongs to the DNA glycosylase MPG family.</text>
</comment>
<comment type="caution">
    <text evidence="6">The sequence shown here is derived from an EMBL/GenBank/DDBJ whole genome shotgun (WGS) entry which is preliminary data.</text>
</comment>
<evidence type="ECO:0000313" key="7">
    <source>
        <dbReference type="Proteomes" id="UP001500956"/>
    </source>
</evidence>
<evidence type="ECO:0000256" key="1">
    <source>
        <dbReference type="ARBA" id="ARBA00009232"/>
    </source>
</evidence>
<keyword evidence="3 5" id="KW-0378">Hydrolase</keyword>
<keyword evidence="2 5" id="KW-0227">DNA damage</keyword>
<gene>
    <name evidence="6" type="ORF">GCM10023216_25930</name>
</gene>
<dbReference type="Proteomes" id="UP001500956">
    <property type="component" value="Unassembled WGS sequence"/>
</dbReference>
<sequence>MDSTVTAHGQATAVPWQVPGPSWYARSVHTVARDLLGAYLVRRHPDGDVVLRLTEVEAYGGSDDPASHAYRGPTARNRSMFGRPGRLYVYRHLGLHHCVNVVCGSVGDAGAVLLRAGEVVDGADLGRSRREAAGRCDSARQIARGPARLAVAMALDLQDDSADLTVPDGPVAIHLPVDPLPRTVATGPRVGVGGEGADPRRFGWRSWLVDEPTVSSYRPVARRVR</sequence>
<dbReference type="NCBIfam" id="NF002003">
    <property type="entry name" value="PRK00802.1-3"/>
    <property type="match status" value="1"/>
</dbReference>
<organism evidence="6 7">
    <name type="scientific">Isoptericola chiayiensis</name>
    <dbReference type="NCBI Taxonomy" id="579446"/>
    <lineage>
        <taxon>Bacteria</taxon>
        <taxon>Bacillati</taxon>
        <taxon>Actinomycetota</taxon>
        <taxon>Actinomycetes</taxon>
        <taxon>Micrococcales</taxon>
        <taxon>Promicromonosporaceae</taxon>
        <taxon>Isoptericola</taxon>
    </lineage>
</organism>
<evidence type="ECO:0000313" key="6">
    <source>
        <dbReference type="EMBL" id="GAA4732625.1"/>
    </source>
</evidence>
<dbReference type="CDD" id="cd00540">
    <property type="entry name" value="AAG"/>
    <property type="match status" value="1"/>
</dbReference>
<dbReference type="EMBL" id="BAABID010000014">
    <property type="protein sequence ID" value="GAA4732625.1"/>
    <property type="molecule type" value="Genomic_DNA"/>
</dbReference>
<dbReference type="RefSeq" id="WP_172152587.1">
    <property type="nucleotide sequence ID" value="NZ_BAABID010000014.1"/>
</dbReference>
<accession>A0ABP8YMH7</accession>